<protein>
    <recommendedName>
        <fullName evidence="1">PiggyBac transposable element-derived protein domain-containing protein</fullName>
    </recommendedName>
</protein>
<dbReference type="EMBL" id="JRES01000426">
    <property type="protein sequence ID" value="KNC31386.1"/>
    <property type="molecule type" value="Genomic_DNA"/>
</dbReference>
<gene>
    <name evidence="2" type="ORF">FF38_09737</name>
</gene>
<reference evidence="2 3" key="1">
    <citation type="journal article" date="2015" name="Nat. Commun.">
        <title>Lucilia cuprina genome unlocks parasitic fly biology to underpin future interventions.</title>
        <authorList>
            <person name="Anstead C.A."/>
            <person name="Korhonen P.K."/>
            <person name="Young N.D."/>
            <person name="Hall R.S."/>
            <person name="Jex A.R."/>
            <person name="Murali S.C."/>
            <person name="Hughes D.S."/>
            <person name="Lee S.F."/>
            <person name="Perry T."/>
            <person name="Stroehlein A.J."/>
            <person name="Ansell B.R."/>
            <person name="Breugelmans B."/>
            <person name="Hofmann A."/>
            <person name="Qu J."/>
            <person name="Dugan S."/>
            <person name="Lee S.L."/>
            <person name="Chao H."/>
            <person name="Dinh H."/>
            <person name="Han Y."/>
            <person name="Doddapaneni H.V."/>
            <person name="Worley K.C."/>
            <person name="Muzny D.M."/>
            <person name="Ioannidis P."/>
            <person name="Waterhouse R.M."/>
            <person name="Zdobnov E.M."/>
            <person name="James P.J."/>
            <person name="Bagnall N.H."/>
            <person name="Kotze A.C."/>
            <person name="Gibbs R.A."/>
            <person name="Richards S."/>
            <person name="Batterham P."/>
            <person name="Gasser R.B."/>
        </authorList>
    </citation>
    <scope>NUCLEOTIDE SEQUENCE [LARGE SCALE GENOMIC DNA]</scope>
    <source>
        <strain evidence="2 3">LS</strain>
        <tissue evidence="2">Full body</tissue>
    </source>
</reference>
<accession>A0A0L0CGN1</accession>
<evidence type="ECO:0000313" key="3">
    <source>
        <dbReference type="Proteomes" id="UP000037069"/>
    </source>
</evidence>
<dbReference type="Pfam" id="PF13843">
    <property type="entry name" value="DDE_Tnp_1_7"/>
    <property type="match status" value="1"/>
</dbReference>
<name>A0A0L0CGN1_LUCCU</name>
<sequence length="85" mass="10280">MDKKKSKGHYSKSRTIDWTERKYLLKIEPPSPLQLFQLFCDDEIFDIIIKETNIYAGQNNIDFQLDVHFHTKCFKLKHEEIFLFI</sequence>
<dbReference type="Proteomes" id="UP000037069">
    <property type="component" value="Unassembled WGS sequence"/>
</dbReference>
<keyword evidence="3" id="KW-1185">Reference proteome</keyword>
<organism evidence="2 3">
    <name type="scientific">Lucilia cuprina</name>
    <name type="common">Green bottle fly</name>
    <name type="synonym">Australian sheep blowfly</name>
    <dbReference type="NCBI Taxonomy" id="7375"/>
    <lineage>
        <taxon>Eukaryota</taxon>
        <taxon>Metazoa</taxon>
        <taxon>Ecdysozoa</taxon>
        <taxon>Arthropoda</taxon>
        <taxon>Hexapoda</taxon>
        <taxon>Insecta</taxon>
        <taxon>Pterygota</taxon>
        <taxon>Neoptera</taxon>
        <taxon>Endopterygota</taxon>
        <taxon>Diptera</taxon>
        <taxon>Brachycera</taxon>
        <taxon>Muscomorpha</taxon>
        <taxon>Oestroidea</taxon>
        <taxon>Calliphoridae</taxon>
        <taxon>Luciliinae</taxon>
        <taxon>Lucilia</taxon>
    </lineage>
</organism>
<comment type="caution">
    <text evidence="2">The sequence shown here is derived from an EMBL/GenBank/DDBJ whole genome shotgun (WGS) entry which is preliminary data.</text>
</comment>
<dbReference type="InterPro" id="IPR029526">
    <property type="entry name" value="PGBD"/>
</dbReference>
<evidence type="ECO:0000313" key="2">
    <source>
        <dbReference type="EMBL" id="KNC31386.1"/>
    </source>
</evidence>
<evidence type="ECO:0000259" key="1">
    <source>
        <dbReference type="Pfam" id="PF13843"/>
    </source>
</evidence>
<feature type="domain" description="PiggyBac transposable element-derived protein" evidence="1">
    <location>
        <begin position="31"/>
        <end position="85"/>
    </location>
</feature>
<dbReference type="AlphaFoldDB" id="A0A0L0CGN1"/>
<proteinExistence type="predicted"/>